<comment type="caution">
    <text evidence="2">The sequence shown here is derived from an EMBL/GenBank/DDBJ whole genome shotgun (WGS) entry which is preliminary data.</text>
</comment>
<dbReference type="EMBL" id="BGPR01136167">
    <property type="protein sequence ID" value="GBN57227.1"/>
    <property type="molecule type" value="Genomic_DNA"/>
</dbReference>
<feature type="region of interest" description="Disordered" evidence="1">
    <location>
        <begin position="1"/>
        <end position="20"/>
    </location>
</feature>
<proteinExistence type="predicted"/>
<organism evidence="2 6">
    <name type="scientific">Araneus ventricosus</name>
    <name type="common">Orbweaver spider</name>
    <name type="synonym">Epeira ventricosa</name>
    <dbReference type="NCBI Taxonomy" id="182803"/>
    <lineage>
        <taxon>Eukaryota</taxon>
        <taxon>Metazoa</taxon>
        <taxon>Ecdysozoa</taxon>
        <taxon>Arthropoda</taxon>
        <taxon>Chelicerata</taxon>
        <taxon>Arachnida</taxon>
        <taxon>Araneae</taxon>
        <taxon>Araneomorphae</taxon>
        <taxon>Entelegynae</taxon>
        <taxon>Araneoidea</taxon>
        <taxon>Araneidae</taxon>
        <taxon>Araneus</taxon>
    </lineage>
</organism>
<dbReference type="EMBL" id="BGPR01136876">
    <property type="protein sequence ID" value="GBN58838.1"/>
    <property type="molecule type" value="Genomic_DNA"/>
</dbReference>
<evidence type="ECO:0000313" key="6">
    <source>
        <dbReference type="Proteomes" id="UP000499080"/>
    </source>
</evidence>
<evidence type="ECO:0000313" key="4">
    <source>
        <dbReference type="EMBL" id="GBN57227.1"/>
    </source>
</evidence>
<name>A0A4Y2Q0L7_ARAVE</name>
<evidence type="ECO:0000313" key="5">
    <source>
        <dbReference type="EMBL" id="GBN58838.1"/>
    </source>
</evidence>
<dbReference type="EMBL" id="BGPR01136087">
    <property type="protein sequence ID" value="GBN57051.1"/>
    <property type="molecule type" value="Genomic_DNA"/>
</dbReference>
<evidence type="ECO:0000313" key="3">
    <source>
        <dbReference type="EMBL" id="GBN57062.1"/>
    </source>
</evidence>
<dbReference type="Proteomes" id="UP000499080">
    <property type="component" value="Unassembled WGS sequence"/>
</dbReference>
<accession>A0A4Y2Q0L7</accession>
<evidence type="ECO:0000256" key="1">
    <source>
        <dbReference type="SAM" id="MobiDB-lite"/>
    </source>
</evidence>
<sequence>MARRGASHLQPQSHTHHRHQLLLREEQRHLAGYFLPISPRAVTFRSRNYSGQVRENSLIRQSAVRDSKGNEQSICAESRRNCAKSRRKKRTGIYGLVSKKDKRGDYPGVGYPAAVTASGTGM</sequence>
<keyword evidence="6" id="KW-1185">Reference proteome</keyword>
<protein>
    <submittedName>
        <fullName evidence="2">Uncharacterized protein</fullName>
    </submittedName>
</protein>
<dbReference type="EMBL" id="BGPR01136090">
    <property type="protein sequence ID" value="GBN57062.1"/>
    <property type="molecule type" value="Genomic_DNA"/>
</dbReference>
<reference evidence="2 6" key="1">
    <citation type="journal article" date="2019" name="Sci. Rep.">
        <title>Orb-weaving spider Araneus ventricosus genome elucidates the spidroin gene catalogue.</title>
        <authorList>
            <person name="Kono N."/>
            <person name="Nakamura H."/>
            <person name="Ohtoshi R."/>
            <person name="Moran D.A.P."/>
            <person name="Shinohara A."/>
            <person name="Yoshida Y."/>
            <person name="Fujiwara M."/>
            <person name="Mori M."/>
            <person name="Tomita M."/>
            <person name="Arakawa K."/>
        </authorList>
    </citation>
    <scope>NUCLEOTIDE SEQUENCE [LARGE SCALE GENOMIC DNA]</scope>
</reference>
<dbReference type="AlphaFoldDB" id="A0A4Y2Q0L7"/>
<evidence type="ECO:0000313" key="2">
    <source>
        <dbReference type="EMBL" id="GBN57051.1"/>
    </source>
</evidence>
<gene>
    <name evidence="4" type="ORF">AVEN_201379_1</name>
    <name evidence="2" type="ORF">AVEN_251711_1</name>
    <name evidence="5" type="ORF">AVEN_79623_1</name>
    <name evidence="3" type="ORF">AVEN_8758_1</name>
</gene>